<evidence type="ECO:0008006" key="3">
    <source>
        <dbReference type="Google" id="ProtNLM"/>
    </source>
</evidence>
<dbReference type="AlphaFoldDB" id="A0A9Q1CSC3"/>
<dbReference type="EMBL" id="JAIZAY010000001">
    <property type="protein sequence ID" value="KAJ8050486.1"/>
    <property type="molecule type" value="Genomic_DNA"/>
</dbReference>
<gene>
    <name evidence="1" type="ORF">HOLleu_03710</name>
</gene>
<dbReference type="SUPFAM" id="SSF48726">
    <property type="entry name" value="Immunoglobulin"/>
    <property type="match status" value="1"/>
</dbReference>
<keyword evidence="2" id="KW-1185">Reference proteome</keyword>
<organism evidence="1 2">
    <name type="scientific">Holothuria leucospilota</name>
    <name type="common">Black long sea cucumber</name>
    <name type="synonym">Mertensiothuria leucospilota</name>
    <dbReference type="NCBI Taxonomy" id="206669"/>
    <lineage>
        <taxon>Eukaryota</taxon>
        <taxon>Metazoa</taxon>
        <taxon>Echinodermata</taxon>
        <taxon>Eleutherozoa</taxon>
        <taxon>Echinozoa</taxon>
        <taxon>Holothuroidea</taxon>
        <taxon>Aspidochirotacea</taxon>
        <taxon>Aspidochirotida</taxon>
        <taxon>Holothuriidae</taxon>
        <taxon>Holothuria</taxon>
    </lineage>
</organism>
<dbReference type="Proteomes" id="UP001152320">
    <property type="component" value="Chromosome 1"/>
</dbReference>
<evidence type="ECO:0000313" key="2">
    <source>
        <dbReference type="Proteomes" id="UP001152320"/>
    </source>
</evidence>
<evidence type="ECO:0000313" key="1">
    <source>
        <dbReference type="EMBL" id="KAJ8050486.1"/>
    </source>
</evidence>
<dbReference type="Gene3D" id="2.60.40.10">
    <property type="entry name" value="Immunoglobulins"/>
    <property type="match status" value="1"/>
</dbReference>
<protein>
    <recommendedName>
        <fullName evidence="3">Ig-like domain-containing protein</fullName>
    </recommendedName>
</protein>
<sequence length="376" mass="42717">MESARFDKKLSKAVLLSPYGTAMNVEKFALMVSMVMMSIEAKTFSRIPLIAKCDKRSEVCLQDWNHNEEVTCYIRDARSLIPLNWNVRAIDEDMEVEFNFTVTNTTNVYTSRVTTRDPFSFTSLLTLLVCKADNAPAIMKKNESLILLRNERIDLTNEKVKTVYSEIGEKLTLNCSNIRISYLVWQFKNRFEENIETVLHAVLAKVYFAQKYEEYFSLESTGALVINVIRVKHEGVYSCIVGNGKQDDITLYDVFVHVTPKPAHPIVEGCTHEQYCVLEVENEGTLTCAVNNIRPAVTLDMKVVDDKSSNAILFIDMQRTIIGSGEAFDVSLHTQYRVTDSSSHRITIECTVVGEYHQQLDPSTKFDLLLSTGKDL</sequence>
<dbReference type="InterPro" id="IPR036179">
    <property type="entry name" value="Ig-like_dom_sf"/>
</dbReference>
<comment type="caution">
    <text evidence="1">The sequence shown here is derived from an EMBL/GenBank/DDBJ whole genome shotgun (WGS) entry which is preliminary data.</text>
</comment>
<name>A0A9Q1CSC3_HOLLE</name>
<dbReference type="InterPro" id="IPR013783">
    <property type="entry name" value="Ig-like_fold"/>
</dbReference>
<accession>A0A9Q1CSC3</accession>
<reference evidence="1" key="1">
    <citation type="submission" date="2021-10" db="EMBL/GenBank/DDBJ databases">
        <title>Tropical sea cucumber genome reveals ecological adaptation and Cuvierian tubules defense mechanism.</title>
        <authorList>
            <person name="Chen T."/>
        </authorList>
    </citation>
    <scope>NUCLEOTIDE SEQUENCE</scope>
    <source>
        <strain evidence="1">Nanhai2018</strain>
        <tissue evidence="1">Muscle</tissue>
    </source>
</reference>
<proteinExistence type="predicted"/>